<comment type="similarity">
    <text evidence="1">Belongs to the LysR transcriptional regulatory family.</text>
</comment>
<dbReference type="RefSeq" id="WP_126504757.1">
    <property type="nucleotide sequence ID" value="NZ_RXNV01000002.1"/>
</dbReference>
<comment type="caution">
    <text evidence="6">The sequence shown here is derived from an EMBL/GenBank/DDBJ whole genome shotgun (WGS) entry which is preliminary data.</text>
</comment>
<dbReference type="Gene3D" id="1.10.10.10">
    <property type="entry name" value="Winged helix-like DNA-binding domain superfamily/Winged helix DNA-binding domain"/>
    <property type="match status" value="1"/>
</dbReference>
<sequence>MANLNKLDFFALTVLVELYEHKSGLVAAKRLNTNQSKVSRVLGCLRNELEDELFIRNQYCMEPTRRAEKLYPLAKAIVTQYQLLHSELEKSHRERYVIHICAQEHMCRLLMTNLQSIQAELDVNYAFNLQPWTQNATRQLNQSQSDYSISVNPLSTDNTLIDAIGDVRHTFMVARAEHPIFKGELSLQTLTQFPIAVFNYSHDNYKEHPIEILAEKHELLLNIGLQTSSVSTLLEHLEHSDSISLVSGLPILSCIEDREALEVRCIDIFWGNHVNDSNDAIAFSYYLQSNKAADRQLTKILLSHLSCSLDGLEQKFSLSRHS</sequence>
<dbReference type="GO" id="GO:0003700">
    <property type="term" value="F:DNA-binding transcription factor activity"/>
    <property type="evidence" value="ECO:0007669"/>
    <property type="project" value="InterPro"/>
</dbReference>
<dbReference type="InterPro" id="IPR036388">
    <property type="entry name" value="WH-like_DNA-bd_sf"/>
</dbReference>
<evidence type="ECO:0000256" key="1">
    <source>
        <dbReference type="ARBA" id="ARBA00009437"/>
    </source>
</evidence>
<keyword evidence="2" id="KW-0805">Transcription regulation</keyword>
<keyword evidence="4" id="KW-0804">Transcription</keyword>
<keyword evidence="7" id="KW-1185">Reference proteome</keyword>
<dbReference type="InterPro" id="IPR005119">
    <property type="entry name" value="LysR_subst-bd"/>
</dbReference>
<dbReference type="Gene3D" id="3.40.190.10">
    <property type="entry name" value="Periplasmic binding protein-like II"/>
    <property type="match status" value="2"/>
</dbReference>
<evidence type="ECO:0000256" key="3">
    <source>
        <dbReference type="ARBA" id="ARBA00023125"/>
    </source>
</evidence>
<evidence type="ECO:0000256" key="4">
    <source>
        <dbReference type="ARBA" id="ARBA00023163"/>
    </source>
</evidence>
<dbReference type="PROSITE" id="PS50931">
    <property type="entry name" value="HTH_LYSR"/>
    <property type="match status" value="1"/>
</dbReference>
<accession>A0A3S0LE29</accession>
<organism evidence="6 7">
    <name type="scientific">Shewanella atlantica</name>
    <dbReference type="NCBI Taxonomy" id="271099"/>
    <lineage>
        <taxon>Bacteria</taxon>
        <taxon>Pseudomonadati</taxon>
        <taxon>Pseudomonadota</taxon>
        <taxon>Gammaproteobacteria</taxon>
        <taxon>Alteromonadales</taxon>
        <taxon>Shewanellaceae</taxon>
        <taxon>Shewanella</taxon>
    </lineage>
</organism>
<dbReference type="AlphaFoldDB" id="A0A3S0LE29"/>
<evidence type="ECO:0000256" key="2">
    <source>
        <dbReference type="ARBA" id="ARBA00023015"/>
    </source>
</evidence>
<gene>
    <name evidence="6" type="ORF">EKG39_05480</name>
</gene>
<dbReference type="EMBL" id="RXNV01000002">
    <property type="protein sequence ID" value="RTR33199.1"/>
    <property type="molecule type" value="Genomic_DNA"/>
</dbReference>
<keyword evidence="3" id="KW-0238">DNA-binding</keyword>
<dbReference type="InterPro" id="IPR050389">
    <property type="entry name" value="LysR-type_TF"/>
</dbReference>
<dbReference type="InterPro" id="IPR036390">
    <property type="entry name" value="WH_DNA-bd_sf"/>
</dbReference>
<reference evidence="6 7" key="1">
    <citation type="submission" date="2018-12" db="EMBL/GenBank/DDBJ databases">
        <authorList>
            <person name="Yu L."/>
        </authorList>
    </citation>
    <scope>NUCLEOTIDE SEQUENCE [LARGE SCALE GENOMIC DNA]</scope>
    <source>
        <strain evidence="6 7">HAW-EB5</strain>
    </source>
</reference>
<dbReference type="SUPFAM" id="SSF53850">
    <property type="entry name" value="Periplasmic binding protein-like II"/>
    <property type="match status" value="1"/>
</dbReference>
<evidence type="ECO:0000313" key="7">
    <source>
        <dbReference type="Proteomes" id="UP000282060"/>
    </source>
</evidence>
<dbReference type="GO" id="GO:0003677">
    <property type="term" value="F:DNA binding"/>
    <property type="evidence" value="ECO:0007669"/>
    <property type="project" value="UniProtKB-KW"/>
</dbReference>
<evidence type="ECO:0000259" key="5">
    <source>
        <dbReference type="PROSITE" id="PS50931"/>
    </source>
</evidence>
<dbReference type="Proteomes" id="UP000282060">
    <property type="component" value="Unassembled WGS sequence"/>
</dbReference>
<name>A0A3S0LE29_9GAMM</name>
<protein>
    <submittedName>
        <fullName evidence="6">LysR family transcriptional regulator</fullName>
    </submittedName>
</protein>
<dbReference type="OrthoDB" id="8839911at2"/>
<evidence type="ECO:0000313" key="6">
    <source>
        <dbReference type="EMBL" id="RTR33199.1"/>
    </source>
</evidence>
<feature type="domain" description="HTH lysR-type" evidence="5">
    <location>
        <begin position="7"/>
        <end position="64"/>
    </location>
</feature>
<proteinExistence type="inferred from homology"/>
<dbReference type="Pfam" id="PF00126">
    <property type="entry name" value="HTH_1"/>
    <property type="match status" value="1"/>
</dbReference>
<dbReference type="PANTHER" id="PTHR30118:SF11">
    <property type="entry name" value="HTH-TYPE TRANSCRIPTIONAL REGULATOR YIDZ"/>
    <property type="match status" value="1"/>
</dbReference>
<dbReference type="InterPro" id="IPR000847">
    <property type="entry name" value="LysR_HTH_N"/>
</dbReference>
<dbReference type="PANTHER" id="PTHR30118">
    <property type="entry name" value="HTH-TYPE TRANSCRIPTIONAL REGULATOR LEUO-RELATED"/>
    <property type="match status" value="1"/>
</dbReference>
<dbReference type="Pfam" id="PF03466">
    <property type="entry name" value="LysR_substrate"/>
    <property type="match status" value="1"/>
</dbReference>
<dbReference type="SUPFAM" id="SSF46785">
    <property type="entry name" value="Winged helix' DNA-binding domain"/>
    <property type="match status" value="1"/>
</dbReference>